<gene>
    <name evidence="2" type="ORF">B9Z65_7588</name>
</gene>
<dbReference type="InterPro" id="IPR009959">
    <property type="entry name" value="Cyclase_SnoaL-like"/>
</dbReference>
<dbReference type="Proteomes" id="UP000243723">
    <property type="component" value="Unassembled WGS sequence"/>
</dbReference>
<dbReference type="PANTHER" id="PTHR38436">
    <property type="entry name" value="POLYKETIDE CYCLASE SNOAL-LIKE DOMAIN"/>
    <property type="match status" value="1"/>
</dbReference>
<comment type="caution">
    <text evidence="2">The sequence shown here is derived from an EMBL/GenBank/DDBJ whole genome shotgun (WGS) entry which is preliminary data.</text>
</comment>
<keyword evidence="3" id="KW-1185">Reference proteome</keyword>
<name>A0A2P7ZZZ0_9PEZI</name>
<dbReference type="STRING" id="40998.A0A2P7ZZZ0"/>
<feature type="compositionally biased region" description="Polar residues" evidence="1">
    <location>
        <begin position="8"/>
        <end position="17"/>
    </location>
</feature>
<dbReference type="EMBL" id="NHZQ01000087">
    <property type="protein sequence ID" value="PSK53782.1"/>
    <property type="molecule type" value="Genomic_DNA"/>
</dbReference>
<proteinExistence type="predicted"/>
<dbReference type="OrthoDB" id="5440at2759"/>
<dbReference type="SUPFAM" id="SSF54427">
    <property type="entry name" value="NTF2-like"/>
    <property type="match status" value="1"/>
</dbReference>
<dbReference type="Gene3D" id="3.10.450.50">
    <property type="match status" value="1"/>
</dbReference>
<organism evidence="2 3">
    <name type="scientific">Elsinoe australis</name>
    <dbReference type="NCBI Taxonomy" id="40998"/>
    <lineage>
        <taxon>Eukaryota</taxon>
        <taxon>Fungi</taxon>
        <taxon>Dikarya</taxon>
        <taxon>Ascomycota</taxon>
        <taxon>Pezizomycotina</taxon>
        <taxon>Dothideomycetes</taxon>
        <taxon>Dothideomycetidae</taxon>
        <taxon>Myriangiales</taxon>
        <taxon>Elsinoaceae</taxon>
        <taxon>Elsinoe</taxon>
    </lineage>
</organism>
<protein>
    <submittedName>
        <fullName evidence="2">Glucosidase 2 subunit beta</fullName>
    </submittedName>
</protein>
<dbReference type="AlphaFoldDB" id="A0A2P7ZZZ0"/>
<dbReference type="GO" id="GO:0030638">
    <property type="term" value="P:polyketide metabolic process"/>
    <property type="evidence" value="ECO:0007669"/>
    <property type="project" value="InterPro"/>
</dbReference>
<evidence type="ECO:0000313" key="2">
    <source>
        <dbReference type="EMBL" id="PSK53782.1"/>
    </source>
</evidence>
<accession>A0A2P7ZZZ0</accession>
<sequence length="423" mass="47024">MAQVHEVNGTNGLNGHASSLPPVQPLPQPKLTQVTDGISLLLPLSRKGSGPGMIVVTPESSVSNLEIKGGVPSPLIKWAEESFTVVEIKSSALKQDQSFALQKAQEALSSCQQCEPKDKIAIVVYDSQVWNDLAPFLNKSSTFGAAIVYSEVTSAATLSQVAVPTAQHLSGKSPTKLPRTSSFIAYDYHSAPPSFAVPFQPTFHYATEAISHTRNLTFIKQHLQGPYFDLEAIWDEHTLYEFETRSVEHTMATMVQEPYVNHIPTLTGGIGRDDLSAFYRHHFIFSNPEGTELELISRTVGIDRVVDEFLFKLTHDKMVDWLLPGLPPTHRKLEIPFTAVVNIRGDRLYHEHIAWDQATVLAQLGLLPEYLPFPFPLADGTKPKEGKTFQYRLPVAGMEGARKMRDRNCGRSNEMMGYQVREV</sequence>
<reference evidence="2 3" key="1">
    <citation type="submission" date="2017-05" db="EMBL/GenBank/DDBJ databases">
        <title>Draft genome sequence of Elsinoe australis.</title>
        <authorList>
            <person name="Cheng Q."/>
        </authorList>
    </citation>
    <scope>NUCLEOTIDE SEQUENCE [LARGE SCALE GENOMIC DNA]</scope>
    <source>
        <strain evidence="2 3">NL1</strain>
    </source>
</reference>
<feature type="region of interest" description="Disordered" evidence="1">
    <location>
        <begin position="1"/>
        <end position="28"/>
    </location>
</feature>
<evidence type="ECO:0000313" key="3">
    <source>
        <dbReference type="Proteomes" id="UP000243723"/>
    </source>
</evidence>
<dbReference type="InterPro" id="IPR032710">
    <property type="entry name" value="NTF2-like_dom_sf"/>
</dbReference>
<dbReference type="PANTHER" id="PTHR38436:SF3">
    <property type="entry name" value="CARBOXYMETHYLENEBUTENOLIDASE-RELATED"/>
    <property type="match status" value="1"/>
</dbReference>
<evidence type="ECO:0000256" key="1">
    <source>
        <dbReference type="SAM" id="MobiDB-lite"/>
    </source>
</evidence>